<protein>
    <recommendedName>
        <fullName evidence="3">histidine kinase</fullName>
        <ecNumber evidence="3">2.7.13.3</ecNumber>
    </recommendedName>
</protein>
<evidence type="ECO:0000256" key="5">
    <source>
        <dbReference type="ARBA" id="ARBA00022679"/>
    </source>
</evidence>
<dbReference type="PROSITE" id="PS50109">
    <property type="entry name" value="HIS_KIN"/>
    <property type="match status" value="1"/>
</dbReference>
<keyword evidence="6" id="KW-0812">Transmembrane</keyword>
<dbReference type="PROSITE" id="PS50112">
    <property type="entry name" value="PAS"/>
    <property type="match status" value="1"/>
</dbReference>
<evidence type="ECO:0000259" key="14">
    <source>
        <dbReference type="PROSITE" id="PS50109"/>
    </source>
</evidence>
<feature type="domain" description="PAC" evidence="16">
    <location>
        <begin position="327"/>
        <end position="383"/>
    </location>
</feature>
<dbReference type="GO" id="GO:0000155">
    <property type="term" value="F:phosphorelay sensor kinase activity"/>
    <property type="evidence" value="ECO:0007669"/>
    <property type="project" value="InterPro"/>
</dbReference>
<dbReference type="SUPFAM" id="SSF55874">
    <property type="entry name" value="ATPase domain of HSP90 chaperone/DNA topoisomerase II/histidine kinase"/>
    <property type="match status" value="1"/>
</dbReference>
<keyword evidence="12" id="KW-0472">Membrane</keyword>
<dbReference type="Pfam" id="PF02518">
    <property type="entry name" value="HATPase_c"/>
    <property type="match status" value="1"/>
</dbReference>
<keyword evidence="11" id="KW-0902">Two-component regulatory system</keyword>
<dbReference type="SUPFAM" id="SSF47384">
    <property type="entry name" value="Homodimeric domain of signal transducing histidine kinase"/>
    <property type="match status" value="1"/>
</dbReference>
<evidence type="ECO:0000256" key="2">
    <source>
        <dbReference type="ARBA" id="ARBA00004141"/>
    </source>
</evidence>
<feature type="coiled-coil region" evidence="13">
    <location>
        <begin position="402"/>
        <end position="433"/>
    </location>
</feature>
<dbReference type="CDD" id="cd00075">
    <property type="entry name" value="HATPase"/>
    <property type="match status" value="1"/>
</dbReference>
<dbReference type="Gene3D" id="3.30.450.20">
    <property type="entry name" value="PAS domain"/>
    <property type="match status" value="3"/>
</dbReference>
<dbReference type="InterPro" id="IPR000700">
    <property type="entry name" value="PAS-assoc_C"/>
</dbReference>
<evidence type="ECO:0000256" key="12">
    <source>
        <dbReference type="ARBA" id="ARBA00023136"/>
    </source>
</evidence>
<dbReference type="Gene3D" id="3.30.565.10">
    <property type="entry name" value="Histidine kinase-like ATPase, C-terminal domain"/>
    <property type="match status" value="1"/>
</dbReference>
<evidence type="ECO:0000256" key="11">
    <source>
        <dbReference type="ARBA" id="ARBA00023012"/>
    </source>
</evidence>
<keyword evidence="5" id="KW-0808">Transferase</keyword>
<dbReference type="PANTHER" id="PTHR42878">
    <property type="entry name" value="TWO-COMPONENT HISTIDINE KINASE"/>
    <property type="match status" value="1"/>
</dbReference>
<dbReference type="EMBL" id="CADCTQ010000196">
    <property type="protein sequence ID" value="CAA9255271.1"/>
    <property type="molecule type" value="Genomic_DNA"/>
</dbReference>
<dbReference type="AlphaFoldDB" id="A0A6J4IKE0"/>
<keyword evidence="10" id="KW-1133">Transmembrane helix</keyword>
<feature type="domain" description="Histidine kinase" evidence="14">
    <location>
        <begin position="443"/>
        <end position="656"/>
    </location>
</feature>
<evidence type="ECO:0000256" key="8">
    <source>
        <dbReference type="ARBA" id="ARBA00022777"/>
    </source>
</evidence>
<proteinExistence type="predicted"/>
<name>A0A6J4IKE0_9SPHI</name>
<evidence type="ECO:0000256" key="4">
    <source>
        <dbReference type="ARBA" id="ARBA00022553"/>
    </source>
</evidence>
<dbReference type="Pfam" id="PF08448">
    <property type="entry name" value="PAS_4"/>
    <property type="match status" value="2"/>
</dbReference>
<keyword evidence="7" id="KW-0547">Nucleotide-binding</keyword>
<dbReference type="InterPro" id="IPR003594">
    <property type="entry name" value="HATPase_dom"/>
</dbReference>
<dbReference type="GO" id="GO:0007234">
    <property type="term" value="P:osmosensory signaling via phosphorelay pathway"/>
    <property type="evidence" value="ECO:0007669"/>
    <property type="project" value="TreeGrafter"/>
</dbReference>
<keyword evidence="8" id="KW-0418">Kinase</keyword>
<dbReference type="GO" id="GO:0000156">
    <property type="term" value="F:phosphorelay response regulator activity"/>
    <property type="evidence" value="ECO:0007669"/>
    <property type="project" value="TreeGrafter"/>
</dbReference>
<dbReference type="SMART" id="SM00387">
    <property type="entry name" value="HATPase_c"/>
    <property type="match status" value="1"/>
</dbReference>
<dbReference type="Pfam" id="PF13188">
    <property type="entry name" value="PAS_8"/>
    <property type="match status" value="1"/>
</dbReference>
<feature type="domain" description="PAS" evidence="15">
    <location>
        <begin position="120"/>
        <end position="196"/>
    </location>
</feature>
<dbReference type="NCBIfam" id="TIGR00229">
    <property type="entry name" value="sensory_box"/>
    <property type="match status" value="2"/>
</dbReference>
<sequence>MQYAPFFEISTELQCILDGAGRLLRVNPAWSAFTGLSAREAEGRDFTGFVPEAAGRAGLQSLLPLPGDGSVHALSLPFRSAGGDARWVSWQFTAVPDGEVYAAGCLLPAGEPGAEADLPDGERLRALLDNSPDLISRYDRNLKYTFVNKTIRQIRGLPAEAFLGKDFSELAFFRSLVSPAGTAQYLADIRRVFDTGETVTGYITFLYSGQGGADQHLQYLLFPEFAAGSRTVACVSGISRDVTASRQAEQERHQAYQLLNSIIEGAGEGIVAVDSDKNVLAVNAVARREFREVFNKEIAVGENVLHTVAYIPDAVVQLGSLWDRALTGDSFQVVQKAEASRQGERYFESLFFPILHSGDRYLGAASIARDITERKRQAAKIRELLTEQVVLNQQLEDRNRALAARECELAAVNDELLRQQQELHELVQALENRNFELDQLIYKTSHDIRSPLTSILGILQVMQLETEAARRDQYLGYIENRVHTLDRFLRSMLSYAKAARTDMVPEPIRLDALLAGCLEELRFVNGFDQVRVSVRVRNGEVPFHSDPFRLGIILSNLISNAIKYRKPNDPESYLNITADLAPDCIRITLADNGIGIRPEYLGKVFNMFFRATEKAEGSGLGLYIVKQTVEKLKGTILVRSTYGTGTDMEITLPNLKR</sequence>
<dbReference type="InterPro" id="IPR036890">
    <property type="entry name" value="HATPase_C_sf"/>
</dbReference>
<dbReference type="CDD" id="cd00130">
    <property type="entry name" value="PAS"/>
    <property type="match status" value="2"/>
</dbReference>
<evidence type="ECO:0000256" key="10">
    <source>
        <dbReference type="ARBA" id="ARBA00022989"/>
    </source>
</evidence>
<evidence type="ECO:0000256" key="13">
    <source>
        <dbReference type="SAM" id="Coils"/>
    </source>
</evidence>
<dbReference type="InterPro" id="IPR003661">
    <property type="entry name" value="HisK_dim/P_dom"/>
</dbReference>
<dbReference type="GO" id="GO:0005524">
    <property type="term" value="F:ATP binding"/>
    <property type="evidence" value="ECO:0007669"/>
    <property type="project" value="UniProtKB-KW"/>
</dbReference>
<gene>
    <name evidence="17" type="ORF">AVDCRST_MAG56-2177</name>
</gene>
<dbReference type="GO" id="GO:0030295">
    <property type="term" value="F:protein kinase activator activity"/>
    <property type="evidence" value="ECO:0007669"/>
    <property type="project" value="TreeGrafter"/>
</dbReference>
<dbReference type="InterPro" id="IPR013656">
    <property type="entry name" value="PAS_4"/>
</dbReference>
<dbReference type="InterPro" id="IPR035965">
    <property type="entry name" value="PAS-like_dom_sf"/>
</dbReference>
<keyword evidence="9" id="KW-0067">ATP-binding</keyword>
<comment type="subcellular location">
    <subcellularLocation>
        <location evidence="2">Membrane</location>
        <topology evidence="2">Multi-pass membrane protein</topology>
    </subcellularLocation>
</comment>
<reference evidence="17" key="1">
    <citation type="submission" date="2020-02" db="EMBL/GenBank/DDBJ databases">
        <authorList>
            <person name="Meier V. D."/>
        </authorList>
    </citation>
    <scope>NUCLEOTIDE SEQUENCE</scope>
    <source>
        <strain evidence="17">AVDCRST_MAG56</strain>
    </source>
</reference>
<dbReference type="InterPro" id="IPR005467">
    <property type="entry name" value="His_kinase_dom"/>
</dbReference>
<evidence type="ECO:0000256" key="9">
    <source>
        <dbReference type="ARBA" id="ARBA00022840"/>
    </source>
</evidence>
<dbReference type="PANTHER" id="PTHR42878:SF7">
    <property type="entry name" value="SENSOR HISTIDINE KINASE GLRK"/>
    <property type="match status" value="1"/>
</dbReference>
<evidence type="ECO:0000256" key="7">
    <source>
        <dbReference type="ARBA" id="ARBA00022741"/>
    </source>
</evidence>
<evidence type="ECO:0000313" key="17">
    <source>
        <dbReference type="EMBL" id="CAA9255271.1"/>
    </source>
</evidence>
<dbReference type="EC" id="2.7.13.3" evidence="3"/>
<dbReference type="GO" id="GO:0016020">
    <property type="term" value="C:membrane"/>
    <property type="evidence" value="ECO:0007669"/>
    <property type="project" value="UniProtKB-SubCell"/>
</dbReference>
<evidence type="ECO:0000259" key="15">
    <source>
        <dbReference type="PROSITE" id="PS50112"/>
    </source>
</evidence>
<keyword evidence="13" id="KW-0175">Coiled coil</keyword>
<dbReference type="InterPro" id="IPR000014">
    <property type="entry name" value="PAS"/>
</dbReference>
<dbReference type="SUPFAM" id="SSF55785">
    <property type="entry name" value="PYP-like sensor domain (PAS domain)"/>
    <property type="match status" value="3"/>
</dbReference>
<comment type="catalytic activity">
    <reaction evidence="1">
        <text>ATP + protein L-histidine = ADP + protein N-phospho-L-histidine.</text>
        <dbReference type="EC" id="2.7.13.3"/>
    </reaction>
</comment>
<evidence type="ECO:0000256" key="6">
    <source>
        <dbReference type="ARBA" id="ARBA00022692"/>
    </source>
</evidence>
<dbReference type="InterPro" id="IPR004358">
    <property type="entry name" value="Sig_transdc_His_kin-like_C"/>
</dbReference>
<evidence type="ECO:0000256" key="1">
    <source>
        <dbReference type="ARBA" id="ARBA00000085"/>
    </source>
</evidence>
<organism evidence="17">
    <name type="scientific">uncultured Cytophagales bacterium</name>
    <dbReference type="NCBI Taxonomy" id="158755"/>
    <lineage>
        <taxon>Bacteria</taxon>
        <taxon>Pseudomonadati</taxon>
        <taxon>Bacteroidota</taxon>
        <taxon>Sphingobacteriia</taxon>
        <taxon>Sphingobacteriales</taxon>
        <taxon>environmental samples</taxon>
    </lineage>
</organism>
<dbReference type="InterPro" id="IPR050351">
    <property type="entry name" value="BphY/WalK/GraS-like"/>
</dbReference>
<dbReference type="SMART" id="SM00091">
    <property type="entry name" value="PAS"/>
    <property type="match status" value="3"/>
</dbReference>
<dbReference type="SMART" id="SM00388">
    <property type="entry name" value="HisKA"/>
    <property type="match status" value="1"/>
</dbReference>
<evidence type="ECO:0000259" key="16">
    <source>
        <dbReference type="PROSITE" id="PS50113"/>
    </source>
</evidence>
<evidence type="ECO:0000256" key="3">
    <source>
        <dbReference type="ARBA" id="ARBA00012438"/>
    </source>
</evidence>
<dbReference type="CDD" id="cd00082">
    <property type="entry name" value="HisKA"/>
    <property type="match status" value="1"/>
</dbReference>
<dbReference type="Pfam" id="PF00512">
    <property type="entry name" value="HisKA"/>
    <property type="match status" value="1"/>
</dbReference>
<keyword evidence="4" id="KW-0597">Phosphoprotein</keyword>
<dbReference type="PRINTS" id="PR00344">
    <property type="entry name" value="BCTRLSENSOR"/>
</dbReference>
<dbReference type="InterPro" id="IPR036097">
    <property type="entry name" value="HisK_dim/P_sf"/>
</dbReference>
<accession>A0A6J4IKE0</accession>
<dbReference type="Gene3D" id="1.10.287.130">
    <property type="match status" value="1"/>
</dbReference>
<dbReference type="PROSITE" id="PS50113">
    <property type="entry name" value="PAC"/>
    <property type="match status" value="1"/>
</dbReference>